<dbReference type="GO" id="GO:0005829">
    <property type="term" value="C:cytosol"/>
    <property type="evidence" value="ECO:0007669"/>
    <property type="project" value="TreeGrafter"/>
</dbReference>
<dbReference type="AlphaFoldDB" id="A0A7K1SXC3"/>
<name>A0A7K1SXC3_9SPHI</name>
<keyword evidence="3" id="KW-1185">Reference proteome</keyword>
<keyword evidence="1" id="KW-0732">Signal</keyword>
<proteinExistence type="predicted"/>
<sequence length="206" mass="23223">MKPLFPKITLALLAVFTTTFSASAQLNSAQKWTKANAEVWFKSRVWANGMKLNVSETVDKQEFARQYTANKPYWDKAFAYFRDTDLPNVQVGKQVLDSGHVSVAITENPTKPLEETNWESHVKNIDVQYVAAGAEKMGEVKVPDAKLIERYNPAKDVAHYEAEGKFYEARPGTIFIFFPNDAHRVNVKVDGIEKDKKIVIKISAAP</sequence>
<gene>
    <name evidence="2" type="ORF">GO621_10440</name>
</gene>
<dbReference type="InterPro" id="IPR037012">
    <property type="entry name" value="NanQ/TabA/YiaL_sf"/>
</dbReference>
<feature type="chain" id="PRO_5029785118" evidence="1">
    <location>
        <begin position="25"/>
        <end position="206"/>
    </location>
</feature>
<evidence type="ECO:0000256" key="1">
    <source>
        <dbReference type="SAM" id="SignalP"/>
    </source>
</evidence>
<dbReference type="EMBL" id="WPIK01000008">
    <property type="protein sequence ID" value="MVN21953.1"/>
    <property type="molecule type" value="Genomic_DNA"/>
</dbReference>
<accession>A0A7K1SXC3</accession>
<evidence type="ECO:0000313" key="2">
    <source>
        <dbReference type="EMBL" id="MVN21953.1"/>
    </source>
</evidence>
<dbReference type="SUPFAM" id="SSF51197">
    <property type="entry name" value="Clavaminate synthase-like"/>
    <property type="match status" value="1"/>
</dbReference>
<organism evidence="2 3">
    <name type="scientific">Mucilaginibacter arboris</name>
    <dbReference type="NCBI Taxonomy" id="2682090"/>
    <lineage>
        <taxon>Bacteria</taxon>
        <taxon>Pseudomonadati</taxon>
        <taxon>Bacteroidota</taxon>
        <taxon>Sphingobacteriia</taxon>
        <taxon>Sphingobacteriales</taxon>
        <taxon>Sphingobacteriaceae</taxon>
        <taxon>Mucilaginibacter</taxon>
    </lineage>
</organism>
<dbReference type="Gene3D" id="2.60.120.370">
    <property type="entry name" value="YhcH/YjgK/YiaL"/>
    <property type="match status" value="1"/>
</dbReference>
<protein>
    <submittedName>
        <fullName evidence="2">DUF386 family protein</fullName>
    </submittedName>
</protein>
<reference evidence="2 3" key="1">
    <citation type="submission" date="2019-12" db="EMBL/GenBank/DDBJ databases">
        <title>Mucilaginibacter sp. HMF7410 genome sequencing and assembly.</title>
        <authorList>
            <person name="Kang H."/>
            <person name="Cha I."/>
            <person name="Kim H."/>
            <person name="Joh K."/>
        </authorList>
    </citation>
    <scope>NUCLEOTIDE SEQUENCE [LARGE SCALE GENOMIC DNA]</scope>
    <source>
        <strain evidence="2 3">HMF7410</strain>
    </source>
</reference>
<dbReference type="Pfam" id="PF04074">
    <property type="entry name" value="DUF386"/>
    <property type="match status" value="1"/>
</dbReference>
<dbReference type="PANTHER" id="PTHR34986:SF1">
    <property type="entry name" value="PROTEIN YIAL"/>
    <property type="match status" value="1"/>
</dbReference>
<dbReference type="PANTHER" id="PTHR34986">
    <property type="entry name" value="EVOLVED BETA-GALACTOSIDASE SUBUNIT BETA"/>
    <property type="match status" value="1"/>
</dbReference>
<dbReference type="Proteomes" id="UP000462014">
    <property type="component" value="Unassembled WGS sequence"/>
</dbReference>
<evidence type="ECO:0000313" key="3">
    <source>
        <dbReference type="Proteomes" id="UP000462014"/>
    </source>
</evidence>
<dbReference type="InterPro" id="IPR004375">
    <property type="entry name" value="NanQ/TabA/YiaL"/>
</dbReference>
<dbReference type="NCBIfam" id="TIGR00022">
    <property type="entry name" value="YhcH/YjgK/YiaL family protein"/>
    <property type="match status" value="1"/>
</dbReference>
<dbReference type="RefSeq" id="WP_157566750.1">
    <property type="nucleotide sequence ID" value="NZ_WPIK01000008.1"/>
</dbReference>
<comment type="caution">
    <text evidence="2">The sequence shown here is derived from an EMBL/GenBank/DDBJ whole genome shotgun (WGS) entry which is preliminary data.</text>
</comment>
<feature type="signal peptide" evidence="1">
    <location>
        <begin position="1"/>
        <end position="24"/>
    </location>
</feature>